<dbReference type="PANTHER" id="PTHR43144">
    <property type="entry name" value="AMINOTRANSFERASE"/>
    <property type="match status" value="1"/>
</dbReference>
<evidence type="ECO:0000256" key="2">
    <source>
        <dbReference type="ARBA" id="ARBA00004982"/>
    </source>
</evidence>
<organism evidence="11 12">
    <name type="scientific">Candidatus Nomurabacteria bacterium GW2011_GWD2_39_12</name>
    <dbReference type="NCBI Taxonomy" id="1618759"/>
    <lineage>
        <taxon>Bacteria</taxon>
        <taxon>Candidatus Nomuraibacteriota</taxon>
    </lineage>
</organism>
<gene>
    <name evidence="11" type="ORF">UT27_C0002G0064</name>
</gene>
<proteinExistence type="inferred from homology"/>
<dbReference type="InterPro" id="IPR015422">
    <property type="entry name" value="PyrdxlP-dep_Trfase_small"/>
</dbReference>
<evidence type="ECO:0000256" key="6">
    <source>
        <dbReference type="ARBA" id="ARBA00022679"/>
    </source>
</evidence>
<name>A0A837HPU4_9BACT</name>
<dbReference type="Gene3D" id="3.40.640.10">
    <property type="entry name" value="Type I PLP-dependent aspartate aminotransferase-like (Major domain)"/>
    <property type="match status" value="1"/>
</dbReference>
<sequence length="410" mass="45349">MATINKNYNKLQKGYLFGEVSKLTQEFMKKNPSVEVLKLGVGDTTEPLTPTVIKGLHEGVKRLGNVKTYIGYQDAEGKEGNLRLLTALVNFYKKRNISLRMQEIFINDGAKTDLANIQSIFSLNNVVAISDPVYPAYLDTAVISGRTGKCVNGKYQGLVYMACNEKNNFVPNPPKQKVDIIYLCNPNNPTGSAATRKQLKAFVDYALKNKAVIIFDATYVEYISNKSLPKSIYEIPGAKKCAIEVNSFSKWAGFTGVRLGWTVVPMDLVIEKTKKGIVNGLWSRRQGTMFNGASNISQEGALAVLSPAGQKESKNLVGYYMKNAMLIKKALQKLGLKVFGGEHAPYIWVKTPRNLSSLQFFNKLLEEAYVVGTPGSGFGSEGESYLRLTAFGHRENIIKAVKSIQKNLKL</sequence>
<comment type="pathway">
    <text evidence="2">Amino-acid biosynthesis; L-lysine biosynthesis via DAP pathway; LL-2,6-diaminopimelate from (S)-tetrahydrodipicolinate (aminotransferase route): step 1/1.</text>
</comment>
<protein>
    <recommendedName>
        <fullName evidence="4 9">LL-diaminopimelate aminotransferase</fullName>
        <ecNumber evidence="3 9">2.6.1.83</ecNumber>
    </recommendedName>
</protein>
<reference evidence="11 12" key="1">
    <citation type="journal article" date="2015" name="Nature">
        <title>rRNA introns, odd ribosomes, and small enigmatic genomes across a large radiation of phyla.</title>
        <authorList>
            <person name="Brown C.T."/>
            <person name="Hug L.A."/>
            <person name="Thomas B.C."/>
            <person name="Sharon I."/>
            <person name="Castelle C.J."/>
            <person name="Singh A."/>
            <person name="Wilkins M.J."/>
            <person name="Williams K.H."/>
            <person name="Banfield J.F."/>
        </authorList>
    </citation>
    <scope>NUCLEOTIDE SEQUENCE [LARGE SCALE GENOMIC DNA]</scope>
</reference>
<evidence type="ECO:0000313" key="12">
    <source>
        <dbReference type="Proteomes" id="UP000033998"/>
    </source>
</evidence>
<dbReference type="SUPFAM" id="SSF53383">
    <property type="entry name" value="PLP-dependent transferases"/>
    <property type="match status" value="1"/>
</dbReference>
<dbReference type="UniPathway" id="UPA00034">
    <property type="reaction ID" value="UER00466"/>
</dbReference>
<feature type="domain" description="Aminotransferase class I/classII large" evidence="10">
    <location>
        <begin position="35"/>
        <end position="404"/>
    </location>
</feature>
<accession>A0A837HPU4</accession>
<keyword evidence="7" id="KW-0663">Pyridoxal phosphate</keyword>
<dbReference type="FunFam" id="3.40.640.10:FF:000099">
    <property type="entry name" value="LL-diaminopimelate aminotransferase, chloroplastic"/>
    <property type="match status" value="1"/>
</dbReference>
<dbReference type="NCBIfam" id="TIGR03542">
    <property type="entry name" value="DAPAT_plant"/>
    <property type="match status" value="1"/>
</dbReference>
<dbReference type="GO" id="GO:0009089">
    <property type="term" value="P:lysine biosynthetic process via diaminopimelate"/>
    <property type="evidence" value="ECO:0007669"/>
    <property type="project" value="UniProtKB-UniPathway"/>
</dbReference>
<dbReference type="Proteomes" id="UP000033998">
    <property type="component" value="Unassembled WGS sequence"/>
</dbReference>
<evidence type="ECO:0000256" key="3">
    <source>
        <dbReference type="ARBA" id="ARBA00013138"/>
    </source>
</evidence>
<evidence type="ECO:0000256" key="9">
    <source>
        <dbReference type="NCBIfam" id="TIGR03542"/>
    </source>
</evidence>
<dbReference type="EC" id="2.6.1.83" evidence="3 9"/>
<evidence type="ECO:0000256" key="4">
    <source>
        <dbReference type="ARBA" id="ARBA00018052"/>
    </source>
</evidence>
<evidence type="ECO:0000256" key="1">
    <source>
        <dbReference type="ARBA" id="ARBA00001933"/>
    </source>
</evidence>
<dbReference type="Gene3D" id="3.90.1150.10">
    <property type="entry name" value="Aspartate Aminotransferase, domain 1"/>
    <property type="match status" value="1"/>
</dbReference>
<evidence type="ECO:0000256" key="5">
    <source>
        <dbReference type="ARBA" id="ARBA00022576"/>
    </source>
</evidence>
<dbReference type="HAMAP" id="MF_01642">
    <property type="entry name" value="DapL_aminotrans_1"/>
    <property type="match status" value="1"/>
</dbReference>
<dbReference type="GO" id="GO:0010285">
    <property type="term" value="F:L,L-diaminopimelate aminotransferase activity"/>
    <property type="evidence" value="ECO:0007669"/>
    <property type="project" value="UniProtKB-EC"/>
</dbReference>
<dbReference type="InterPro" id="IPR015424">
    <property type="entry name" value="PyrdxlP-dep_Trfase"/>
</dbReference>
<dbReference type="Pfam" id="PF00155">
    <property type="entry name" value="Aminotran_1_2"/>
    <property type="match status" value="1"/>
</dbReference>
<keyword evidence="6 11" id="KW-0808">Transferase</keyword>
<comment type="catalytic activity">
    <reaction evidence="8">
        <text>(2S,6S)-2,6-diaminopimelate + 2-oxoglutarate = (S)-2,3,4,5-tetrahydrodipicolinate + L-glutamate + H2O + H(+)</text>
        <dbReference type="Rhea" id="RHEA:23988"/>
        <dbReference type="ChEBI" id="CHEBI:15377"/>
        <dbReference type="ChEBI" id="CHEBI:15378"/>
        <dbReference type="ChEBI" id="CHEBI:16810"/>
        <dbReference type="ChEBI" id="CHEBI:16845"/>
        <dbReference type="ChEBI" id="CHEBI:29985"/>
        <dbReference type="ChEBI" id="CHEBI:57609"/>
        <dbReference type="EC" id="2.6.1.83"/>
    </reaction>
</comment>
<keyword evidence="5 11" id="KW-0032">Aminotransferase</keyword>
<dbReference type="InterPro" id="IPR015421">
    <property type="entry name" value="PyrdxlP-dep_Trfase_major"/>
</dbReference>
<dbReference type="GO" id="GO:0030170">
    <property type="term" value="F:pyridoxal phosphate binding"/>
    <property type="evidence" value="ECO:0007669"/>
    <property type="project" value="UniProtKB-UniRule"/>
</dbReference>
<evidence type="ECO:0000259" key="10">
    <source>
        <dbReference type="Pfam" id="PF00155"/>
    </source>
</evidence>
<comment type="cofactor">
    <cofactor evidence="1">
        <name>pyridoxal 5'-phosphate</name>
        <dbReference type="ChEBI" id="CHEBI:597326"/>
    </cofactor>
</comment>
<evidence type="ECO:0000256" key="7">
    <source>
        <dbReference type="ARBA" id="ARBA00022898"/>
    </source>
</evidence>
<evidence type="ECO:0000256" key="8">
    <source>
        <dbReference type="ARBA" id="ARBA00051934"/>
    </source>
</evidence>
<dbReference type="InterPro" id="IPR019942">
    <property type="entry name" value="DapL/ALD1"/>
</dbReference>
<dbReference type="EMBL" id="LBWE01000002">
    <property type="protein sequence ID" value="KKR02205.1"/>
    <property type="molecule type" value="Genomic_DNA"/>
</dbReference>
<dbReference type="AlphaFoldDB" id="A0A837HPU4"/>
<comment type="caution">
    <text evidence="11">The sequence shown here is derived from an EMBL/GenBank/DDBJ whole genome shotgun (WGS) entry which is preliminary data.</text>
</comment>
<dbReference type="InterPro" id="IPR004839">
    <property type="entry name" value="Aminotransferase_I/II_large"/>
</dbReference>
<dbReference type="CDD" id="cd00609">
    <property type="entry name" value="AAT_like"/>
    <property type="match status" value="1"/>
</dbReference>
<evidence type="ECO:0000313" key="11">
    <source>
        <dbReference type="EMBL" id="KKR02205.1"/>
    </source>
</evidence>